<evidence type="ECO:0000256" key="1">
    <source>
        <dbReference type="ARBA" id="ARBA00006754"/>
    </source>
</evidence>
<organism evidence="5 6">
    <name type="scientific">Candidatus Pantoea multigeneris</name>
    <dbReference type="NCBI Taxonomy" id="2608357"/>
    <lineage>
        <taxon>Bacteria</taxon>
        <taxon>Pseudomonadati</taxon>
        <taxon>Pseudomonadota</taxon>
        <taxon>Gammaproteobacteria</taxon>
        <taxon>Enterobacterales</taxon>
        <taxon>Erwiniaceae</taxon>
        <taxon>Pantoea</taxon>
    </lineage>
</organism>
<dbReference type="PANTHER" id="PTHR33744">
    <property type="entry name" value="CARBOHYDRATE DIACID REGULATOR"/>
    <property type="match status" value="1"/>
</dbReference>
<dbReference type="RefSeq" id="WP_167012959.1">
    <property type="nucleotide sequence ID" value="NZ_VWXF01000002.1"/>
</dbReference>
<protein>
    <submittedName>
        <fullName evidence="5">Carbohydrate diacid regulator</fullName>
    </submittedName>
</protein>
<dbReference type="Pfam" id="PF17853">
    <property type="entry name" value="GGDEF_2"/>
    <property type="match status" value="1"/>
</dbReference>
<comment type="caution">
    <text evidence="5">The sequence shown here is derived from an EMBL/GenBank/DDBJ whole genome shotgun (WGS) entry which is preliminary data.</text>
</comment>
<name>A0ABX0RAI1_9GAMM</name>
<dbReference type="PANTHER" id="PTHR33744:SF15">
    <property type="entry name" value="CARBOHYDRATE DIACID REGULATOR"/>
    <property type="match status" value="1"/>
</dbReference>
<dbReference type="Proteomes" id="UP001515683">
    <property type="component" value="Unassembled WGS sequence"/>
</dbReference>
<evidence type="ECO:0000259" key="4">
    <source>
        <dbReference type="Pfam" id="PF17853"/>
    </source>
</evidence>
<comment type="similarity">
    <text evidence="1">Belongs to the CdaR family.</text>
</comment>
<dbReference type="Pfam" id="PF05651">
    <property type="entry name" value="Diacid_rec"/>
    <property type="match status" value="1"/>
</dbReference>
<dbReference type="Gene3D" id="1.10.10.2840">
    <property type="entry name" value="PucR C-terminal helix-turn-helix domain"/>
    <property type="match status" value="1"/>
</dbReference>
<evidence type="ECO:0000313" key="5">
    <source>
        <dbReference type="EMBL" id="NIF21123.1"/>
    </source>
</evidence>
<evidence type="ECO:0000259" key="3">
    <source>
        <dbReference type="Pfam" id="PF13556"/>
    </source>
</evidence>
<dbReference type="InterPro" id="IPR042070">
    <property type="entry name" value="PucR_C-HTH_sf"/>
</dbReference>
<sequence>MARYHLDARLAQDIIARTVRVIDCEVLVVDVRGRIIGSSDREQIGELHEGALRLLARSHLPSHESDAAFFTQQPEVCLPLHLDSELAGVIVLRGESGSLRQYAELVAMTAEMMLVQAHRLNAQQQESRQREELVLSLIHHDQLAPSLLVWADLLGIDPCLPRVAIVIEVESDVQDADAVLSALQQLQHLPHSLEAGDLSTLVSLTELVVLRPALNSAGEFDADSHRQRIEHWQSLLQDQSPLRVRFALGNYFTGAGSVARSWRTARTTLRVGKQRQPEAHGFFYQDLVLPVLLDNLRGGWQANELARPLSRLKELDSNGLLRRTLITWFRFNVQPSATARALSIHRNTLEYRLNRVSELTGLDLTDFDDRLLLYVALQLDE</sequence>
<dbReference type="EMBL" id="VWXF01000002">
    <property type="protein sequence ID" value="NIF21123.1"/>
    <property type="molecule type" value="Genomic_DNA"/>
</dbReference>
<dbReference type="InterPro" id="IPR008599">
    <property type="entry name" value="Diacid_rec"/>
</dbReference>
<feature type="domain" description="Putative sugar diacid recognition" evidence="2">
    <location>
        <begin position="6"/>
        <end position="136"/>
    </location>
</feature>
<evidence type="ECO:0000259" key="2">
    <source>
        <dbReference type="Pfam" id="PF05651"/>
    </source>
</evidence>
<dbReference type="Pfam" id="PF13556">
    <property type="entry name" value="HTH_30"/>
    <property type="match status" value="1"/>
</dbReference>
<feature type="domain" description="PucR C-terminal helix-turn-helix" evidence="3">
    <location>
        <begin position="321"/>
        <end position="378"/>
    </location>
</feature>
<evidence type="ECO:0000313" key="6">
    <source>
        <dbReference type="Proteomes" id="UP001515683"/>
    </source>
</evidence>
<keyword evidence="6" id="KW-1185">Reference proteome</keyword>
<feature type="domain" description="CdaR GGDEF-like" evidence="4">
    <location>
        <begin position="146"/>
        <end position="271"/>
    </location>
</feature>
<proteinExistence type="inferred from homology"/>
<dbReference type="InterPro" id="IPR051448">
    <property type="entry name" value="CdaR-like_regulators"/>
</dbReference>
<gene>
    <name evidence="5" type="ORF">F3J40_05815</name>
</gene>
<dbReference type="InterPro" id="IPR041522">
    <property type="entry name" value="CdaR_GGDEF"/>
</dbReference>
<dbReference type="InterPro" id="IPR025736">
    <property type="entry name" value="PucR_C-HTH_dom"/>
</dbReference>
<accession>A0ABX0RAI1</accession>
<reference evidence="5 6" key="1">
    <citation type="journal article" date="2019" name="bioRxiv">
        <title>Bacteria contribute to plant secondary compound degradation in a generalist herbivore system.</title>
        <authorList>
            <person name="Francoeur C.B."/>
            <person name="Khadempour L."/>
            <person name="Moreira-Soto R.D."/>
            <person name="Gotting K."/>
            <person name="Book A.J."/>
            <person name="Pinto-Tomas A.A."/>
            <person name="Keefover-Ring K."/>
            <person name="Currie C.R."/>
        </authorList>
    </citation>
    <scope>NUCLEOTIDE SEQUENCE [LARGE SCALE GENOMIC DNA]</scope>
    <source>
        <strain evidence="5">Acro-835</strain>
    </source>
</reference>